<protein>
    <recommendedName>
        <fullName evidence="1">diguanylate cyclase</fullName>
        <ecNumber evidence="1">2.7.7.65</ecNumber>
    </recommendedName>
</protein>
<name>A0A0G3WFY7_9BACT</name>
<evidence type="ECO:0000313" key="5">
    <source>
        <dbReference type="EMBL" id="AKL97531.1"/>
    </source>
</evidence>
<dbReference type="EMBL" id="CP009498">
    <property type="protein sequence ID" value="AKL97531.1"/>
    <property type="molecule type" value="Genomic_DNA"/>
</dbReference>
<dbReference type="PANTHER" id="PTHR45138">
    <property type="entry name" value="REGULATORY COMPONENTS OF SENSORY TRANSDUCTION SYSTEM"/>
    <property type="match status" value="1"/>
</dbReference>
<keyword evidence="6" id="KW-1185">Reference proteome</keyword>
<evidence type="ECO:0000256" key="1">
    <source>
        <dbReference type="ARBA" id="ARBA00012528"/>
    </source>
</evidence>
<dbReference type="PANTHER" id="PTHR45138:SF9">
    <property type="entry name" value="DIGUANYLATE CYCLASE DGCM-RELATED"/>
    <property type="match status" value="1"/>
</dbReference>
<evidence type="ECO:0000259" key="4">
    <source>
        <dbReference type="PROSITE" id="PS50887"/>
    </source>
</evidence>
<accession>A0A0G3WFY7</accession>
<comment type="catalytic activity">
    <reaction evidence="2">
        <text>2 GTP = 3',3'-c-di-GMP + 2 diphosphate</text>
        <dbReference type="Rhea" id="RHEA:24898"/>
        <dbReference type="ChEBI" id="CHEBI:33019"/>
        <dbReference type="ChEBI" id="CHEBI:37565"/>
        <dbReference type="ChEBI" id="CHEBI:58805"/>
        <dbReference type="EC" id="2.7.7.65"/>
    </reaction>
</comment>
<dbReference type="EC" id="2.7.7.65" evidence="1"/>
<dbReference type="InterPro" id="IPR043128">
    <property type="entry name" value="Rev_trsase/Diguanyl_cyclase"/>
</dbReference>
<dbReference type="Gene3D" id="3.30.70.270">
    <property type="match status" value="1"/>
</dbReference>
<dbReference type="RefSeq" id="WP_052569688.1">
    <property type="nucleotide sequence ID" value="NZ_CP009498.1"/>
</dbReference>
<keyword evidence="3" id="KW-1133">Transmembrane helix</keyword>
<dbReference type="NCBIfam" id="TIGR00254">
    <property type="entry name" value="GGDEF"/>
    <property type="match status" value="1"/>
</dbReference>
<dbReference type="GO" id="GO:0005886">
    <property type="term" value="C:plasma membrane"/>
    <property type="evidence" value="ECO:0007669"/>
    <property type="project" value="TreeGrafter"/>
</dbReference>
<keyword evidence="3" id="KW-0472">Membrane</keyword>
<sequence>MIRKINTILIAAIILSVLYFFLSGGKHFIVWAYFLAVCGLYLSKWFKHIVLITSVAGIFIALRFFYVTPAETALAVVLFIFIIPVPYYHSYEAKKTAKELREKNKFAKDKYAQIISEHALSFDERKKREEDIEKIMQLYIIGRELSKKMFFEDYADTIIRALSNRNGVISVTVFDRTNGFWKTIASSKTFHQNGWQEYVAADNSLEAMNLCATVKNPVFIGDEESTVFWPLKIEDELLGAVAVVCGKKFAGDYVKEGAIFAPQIALNAKRVKLFVEVNEKSRNDGLTGLLRRSYFLDRLGYEIRREKRYSGGFYILMLDIDFFKSVNDKYGHLEGDKVLHSVGGILSDYARREDLVARYGGEEFIIFMPQVKRYEAISAAENIRKAVEKQKYYVKDSEFSVTISVGISGYPDDDSSLEKIIKDADDALYKAKQNGRNQVAVYGDNPA</sequence>
<reference evidence="5 6" key="1">
    <citation type="submission" date="2014-09" db="EMBL/GenBank/DDBJ databases">
        <title>Complete genome sequence of Endomicrobium proavitum.</title>
        <authorList>
            <person name="Zheng H."/>
        </authorList>
    </citation>
    <scope>NUCLEOTIDE SEQUENCE [LARGE SCALE GENOMIC DNA]</scope>
    <source>
        <strain evidence="5 6">Rsa215</strain>
    </source>
</reference>
<dbReference type="GO" id="GO:1902201">
    <property type="term" value="P:negative regulation of bacterial-type flagellum-dependent cell motility"/>
    <property type="evidence" value="ECO:0007669"/>
    <property type="project" value="TreeGrafter"/>
</dbReference>
<dbReference type="AlphaFoldDB" id="A0A0G3WFY7"/>
<dbReference type="FunFam" id="3.30.70.270:FF:000001">
    <property type="entry name" value="Diguanylate cyclase domain protein"/>
    <property type="match status" value="1"/>
</dbReference>
<dbReference type="STRING" id="1408281.Epro_0152"/>
<dbReference type="InterPro" id="IPR029787">
    <property type="entry name" value="Nucleotide_cyclase"/>
</dbReference>
<feature type="transmembrane region" description="Helical" evidence="3">
    <location>
        <begin position="50"/>
        <end position="67"/>
    </location>
</feature>
<proteinExistence type="predicted"/>
<evidence type="ECO:0000256" key="2">
    <source>
        <dbReference type="ARBA" id="ARBA00034247"/>
    </source>
</evidence>
<feature type="transmembrane region" description="Helical" evidence="3">
    <location>
        <begin position="73"/>
        <end position="91"/>
    </location>
</feature>
<feature type="domain" description="GGDEF" evidence="4">
    <location>
        <begin position="311"/>
        <end position="444"/>
    </location>
</feature>
<dbReference type="CDD" id="cd01949">
    <property type="entry name" value="GGDEF"/>
    <property type="match status" value="1"/>
</dbReference>
<dbReference type="KEGG" id="epo:Epro_0152"/>
<evidence type="ECO:0000256" key="3">
    <source>
        <dbReference type="SAM" id="Phobius"/>
    </source>
</evidence>
<dbReference type="InterPro" id="IPR000160">
    <property type="entry name" value="GGDEF_dom"/>
</dbReference>
<dbReference type="SUPFAM" id="SSF55073">
    <property type="entry name" value="Nucleotide cyclase"/>
    <property type="match status" value="1"/>
</dbReference>
<evidence type="ECO:0000313" key="6">
    <source>
        <dbReference type="Proteomes" id="UP000035337"/>
    </source>
</evidence>
<dbReference type="GO" id="GO:0043709">
    <property type="term" value="P:cell adhesion involved in single-species biofilm formation"/>
    <property type="evidence" value="ECO:0007669"/>
    <property type="project" value="TreeGrafter"/>
</dbReference>
<gene>
    <name evidence="5" type="ORF">Epro_0152</name>
</gene>
<dbReference type="InterPro" id="IPR050469">
    <property type="entry name" value="Diguanylate_Cyclase"/>
</dbReference>
<dbReference type="SMART" id="SM00267">
    <property type="entry name" value="GGDEF"/>
    <property type="match status" value="1"/>
</dbReference>
<dbReference type="OrthoDB" id="9759607at2"/>
<dbReference type="PROSITE" id="PS50887">
    <property type="entry name" value="GGDEF"/>
    <property type="match status" value="1"/>
</dbReference>
<organism evidence="5 6">
    <name type="scientific">Endomicrobium proavitum</name>
    <dbReference type="NCBI Taxonomy" id="1408281"/>
    <lineage>
        <taxon>Bacteria</taxon>
        <taxon>Pseudomonadati</taxon>
        <taxon>Elusimicrobiota</taxon>
        <taxon>Endomicrobiia</taxon>
        <taxon>Endomicrobiales</taxon>
        <taxon>Endomicrobiaceae</taxon>
        <taxon>Endomicrobium</taxon>
    </lineage>
</organism>
<dbReference type="GO" id="GO:0052621">
    <property type="term" value="F:diguanylate cyclase activity"/>
    <property type="evidence" value="ECO:0007669"/>
    <property type="project" value="UniProtKB-EC"/>
</dbReference>
<dbReference type="Pfam" id="PF00990">
    <property type="entry name" value="GGDEF"/>
    <property type="match status" value="1"/>
</dbReference>
<dbReference type="Proteomes" id="UP000035337">
    <property type="component" value="Chromosome"/>
</dbReference>
<keyword evidence="3" id="KW-0812">Transmembrane</keyword>